<keyword evidence="7 14" id="KW-0812">Transmembrane</keyword>
<dbReference type="InterPro" id="IPR036138">
    <property type="entry name" value="PBP_dimer_sf"/>
</dbReference>
<evidence type="ECO:0000256" key="12">
    <source>
        <dbReference type="ARBA" id="ARBA00023316"/>
    </source>
</evidence>
<dbReference type="Pfam" id="PF03717">
    <property type="entry name" value="PBP_dimer"/>
    <property type="match status" value="1"/>
</dbReference>
<dbReference type="PANTHER" id="PTHR30627">
    <property type="entry name" value="PEPTIDOGLYCAN D,D-TRANSPEPTIDASE"/>
    <property type="match status" value="1"/>
</dbReference>
<evidence type="ECO:0000256" key="4">
    <source>
        <dbReference type="ARBA" id="ARBA00007171"/>
    </source>
</evidence>
<evidence type="ECO:0000256" key="8">
    <source>
        <dbReference type="ARBA" id="ARBA00022960"/>
    </source>
</evidence>
<dbReference type="Proteomes" id="UP001597452">
    <property type="component" value="Unassembled WGS sequence"/>
</dbReference>
<evidence type="ECO:0000259" key="16">
    <source>
        <dbReference type="Pfam" id="PF03717"/>
    </source>
</evidence>
<dbReference type="Gene3D" id="3.40.710.10">
    <property type="entry name" value="DD-peptidase/beta-lactamase superfamily"/>
    <property type="match status" value="1"/>
</dbReference>
<evidence type="ECO:0000256" key="3">
    <source>
        <dbReference type="ARBA" id="ARBA00004752"/>
    </source>
</evidence>
<evidence type="ECO:0000259" key="15">
    <source>
        <dbReference type="Pfam" id="PF00905"/>
    </source>
</evidence>
<gene>
    <name evidence="17" type="ORF">ACFSW4_00975</name>
</gene>
<evidence type="ECO:0000256" key="7">
    <source>
        <dbReference type="ARBA" id="ARBA00022692"/>
    </source>
</evidence>
<dbReference type="RefSeq" id="WP_377326877.1">
    <property type="nucleotide sequence ID" value="NZ_JBHUMZ010000007.1"/>
</dbReference>
<keyword evidence="8" id="KW-0133">Cell shape</keyword>
<feature type="domain" description="Penicillin-binding protein transpeptidase" evidence="15">
    <location>
        <begin position="342"/>
        <end position="655"/>
    </location>
</feature>
<dbReference type="SUPFAM" id="SSF56519">
    <property type="entry name" value="Penicillin binding protein dimerisation domain"/>
    <property type="match status" value="1"/>
</dbReference>
<keyword evidence="9" id="KW-0573">Peptidoglycan synthesis</keyword>
<protein>
    <recommendedName>
        <fullName evidence="5">serine-type D-Ala-D-Ala carboxypeptidase</fullName>
        <ecNumber evidence="5">3.4.16.4</ecNumber>
    </recommendedName>
</protein>
<dbReference type="Gene3D" id="1.10.10.1230">
    <property type="entry name" value="Penicillin-binding protein, N-terminal non-catalytic domain, head sub-domain"/>
    <property type="match status" value="1"/>
</dbReference>
<evidence type="ECO:0000256" key="14">
    <source>
        <dbReference type="SAM" id="Phobius"/>
    </source>
</evidence>
<keyword evidence="12" id="KW-0961">Cell wall biogenesis/degradation</keyword>
<comment type="similarity">
    <text evidence="4">Belongs to the transpeptidase family.</text>
</comment>
<proteinExistence type="inferred from homology"/>
<comment type="catalytic activity">
    <reaction evidence="13">
        <text>Preferential cleavage: (Ac)2-L-Lys-D-Ala-|-D-Ala. Also transpeptidation of peptidyl-alanyl moieties that are N-acyl substituents of D-alanine.</text>
        <dbReference type="EC" id="3.4.16.4"/>
    </reaction>
</comment>
<dbReference type="Pfam" id="PF00905">
    <property type="entry name" value="Transpeptidase"/>
    <property type="match status" value="1"/>
</dbReference>
<keyword evidence="11 14" id="KW-0472">Membrane</keyword>
<comment type="caution">
    <text evidence="17">The sequence shown here is derived from an EMBL/GenBank/DDBJ whole genome shotgun (WGS) entry which is preliminary data.</text>
</comment>
<comment type="subcellular location">
    <subcellularLocation>
        <location evidence="2">Cell membrane</location>
    </subcellularLocation>
    <subcellularLocation>
        <location evidence="1">Membrane</location>
        <topology evidence="1">Single-pass membrane protein</topology>
    </subcellularLocation>
</comment>
<evidence type="ECO:0000256" key="10">
    <source>
        <dbReference type="ARBA" id="ARBA00022989"/>
    </source>
</evidence>
<evidence type="ECO:0000256" key="11">
    <source>
        <dbReference type="ARBA" id="ARBA00023136"/>
    </source>
</evidence>
<evidence type="ECO:0000256" key="9">
    <source>
        <dbReference type="ARBA" id="ARBA00022984"/>
    </source>
</evidence>
<keyword evidence="10 14" id="KW-1133">Transmembrane helix</keyword>
<feature type="transmembrane region" description="Helical" evidence="14">
    <location>
        <begin position="12"/>
        <end position="35"/>
    </location>
</feature>
<evidence type="ECO:0000256" key="13">
    <source>
        <dbReference type="ARBA" id="ARBA00034000"/>
    </source>
</evidence>
<reference evidence="18" key="1">
    <citation type="journal article" date="2019" name="Int. J. Syst. Evol. Microbiol.">
        <title>The Global Catalogue of Microorganisms (GCM) 10K type strain sequencing project: providing services to taxonomists for standard genome sequencing and annotation.</title>
        <authorList>
            <consortium name="The Broad Institute Genomics Platform"/>
            <consortium name="The Broad Institute Genome Sequencing Center for Infectious Disease"/>
            <person name="Wu L."/>
            <person name="Ma J."/>
        </authorList>
    </citation>
    <scope>NUCLEOTIDE SEQUENCE [LARGE SCALE GENOMIC DNA]</scope>
    <source>
        <strain evidence="18">TISTR 1571</strain>
    </source>
</reference>
<organism evidence="17 18">
    <name type="scientific">Piscibacillus salipiscarius</name>
    <dbReference type="NCBI Taxonomy" id="299480"/>
    <lineage>
        <taxon>Bacteria</taxon>
        <taxon>Bacillati</taxon>
        <taxon>Bacillota</taxon>
        <taxon>Bacilli</taxon>
        <taxon>Bacillales</taxon>
        <taxon>Bacillaceae</taxon>
        <taxon>Piscibacillus</taxon>
    </lineage>
</organism>
<dbReference type="PANTHER" id="PTHR30627:SF2">
    <property type="entry name" value="PEPTIDOGLYCAN D,D-TRANSPEPTIDASE MRDA"/>
    <property type="match status" value="1"/>
</dbReference>
<dbReference type="EC" id="3.4.16.4" evidence="5"/>
<keyword evidence="6" id="KW-1003">Cell membrane</keyword>
<dbReference type="SUPFAM" id="SSF56601">
    <property type="entry name" value="beta-lactamase/transpeptidase-like"/>
    <property type="match status" value="1"/>
</dbReference>
<keyword evidence="18" id="KW-1185">Reference proteome</keyword>
<dbReference type="InterPro" id="IPR012338">
    <property type="entry name" value="Beta-lactam/transpept-like"/>
</dbReference>
<dbReference type="InterPro" id="IPR050515">
    <property type="entry name" value="Beta-lactam/transpept"/>
</dbReference>
<dbReference type="Gene3D" id="3.90.1310.10">
    <property type="entry name" value="Penicillin-binding protein 2a (Domain 2)"/>
    <property type="match status" value="1"/>
</dbReference>
<evidence type="ECO:0000256" key="6">
    <source>
        <dbReference type="ARBA" id="ARBA00022475"/>
    </source>
</evidence>
<evidence type="ECO:0000313" key="17">
    <source>
        <dbReference type="EMBL" id="MFD2637447.1"/>
    </source>
</evidence>
<evidence type="ECO:0000256" key="2">
    <source>
        <dbReference type="ARBA" id="ARBA00004236"/>
    </source>
</evidence>
<evidence type="ECO:0000256" key="5">
    <source>
        <dbReference type="ARBA" id="ARBA00012448"/>
    </source>
</evidence>
<comment type="pathway">
    <text evidence="3">Cell wall biogenesis; peptidoglycan biosynthesis.</text>
</comment>
<evidence type="ECO:0000256" key="1">
    <source>
        <dbReference type="ARBA" id="ARBA00004167"/>
    </source>
</evidence>
<dbReference type="InterPro" id="IPR005311">
    <property type="entry name" value="PBP_dimer"/>
</dbReference>
<feature type="domain" description="Penicillin-binding protein dimerisation" evidence="16">
    <location>
        <begin position="58"/>
        <end position="292"/>
    </location>
</feature>
<sequence>MGEKKKSKSHLPLRLNVLFFVIFILFSVLILQLGVVQILHGEDAQAEIDRTENVTSKTSVPRGKMYDRNGEIVVDNELKYAITYTPQRNVQPEDNLRIAEKLINYMSMDTDSVRERDMKDYYILKNKTEAYSKLSDEEKALSDSEQYQLVLDRITKKDLNSISDQEMEVIAIKRELDQATQLTPHVIKNENITKKEYAIIAENAHNIPGISVSVDWERVKVHHPTLSNIIGNITTREQGLPRSEINKYLANNYKMNDRVGESGLEQEYEAHLQGQKEIRRHVTNSSGEVIKSELVREGARGKDLMLSIDLDLQKKLDKIVKEELNYAIKKFPYENRHLNTATAVALDPNTGEILAISGQFYDREKKEFSNQPYRVLYNQYLPGSTVKGATVLAGLDAGVIKPGTTFTDQPLRFVGSEDFVSYKSLGNVNDIEALKRSSNIYMYRTAMRLGGHWNYTPNQKLDYNGKGYQLLSNYMKQFGLGAKTGVDYPYEAIGVRGSDSYDYVRGSQVMHMAIGQFEAYTTMQLGQYISTIANDGYRITPRLVKQLHNPSDTEELGSVYEVNKPEVLNRIEMKDQYLNRVQEGFRQAFQEVGGTAWRLFNDAPYNPAGKTGTAEAVAGKEVTYNLSLIGYAPYDNPEVAFATIIPDVGQDYSDHEGNINLKIGRRLLDAYFDLKEKRQSGDQEADENEKVEEE</sequence>
<dbReference type="EMBL" id="JBHUMZ010000007">
    <property type="protein sequence ID" value="MFD2637447.1"/>
    <property type="molecule type" value="Genomic_DNA"/>
</dbReference>
<name>A0ABW5Q6M7_9BACI</name>
<dbReference type="InterPro" id="IPR001460">
    <property type="entry name" value="PCN-bd_Tpept"/>
</dbReference>
<accession>A0ABW5Q6M7</accession>
<evidence type="ECO:0000313" key="18">
    <source>
        <dbReference type="Proteomes" id="UP001597452"/>
    </source>
</evidence>